<evidence type="ECO:0000259" key="2">
    <source>
        <dbReference type="Pfam" id="PF02894"/>
    </source>
</evidence>
<dbReference type="InterPro" id="IPR000683">
    <property type="entry name" value="Gfo/Idh/MocA-like_OxRdtase_N"/>
</dbReference>
<organism evidence="3 4">
    <name type="scientific">Salipiger profundus</name>
    <dbReference type="NCBI Taxonomy" id="1229727"/>
    <lineage>
        <taxon>Bacteria</taxon>
        <taxon>Pseudomonadati</taxon>
        <taxon>Pseudomonadota</taxon>
        <taxon>Alphaproteobacteria</taxon>
        <taxon>Rhodobacterales</taxon>
        <taxon>Roseobacteraceae</taxon>
        <taxon>Salipiger</taxon>
    </lineage>
</organism>
<dbReference type="KEGG" id="tpro:Ga0080559_TMP411"/>
<accession>A0A1U7DCK7</accession>
<dbReference type="Pfam" id="PF01408">
    <property type="entry name" value="GFO_IDH_MocA"/>
    <property type="match status" value="1"/>
</dbReference>
<gene>
    <name evidence="3" type="ORF">Ga0080559_TMP411</name>
</gene>
<dbReference type="GO" id="GO:0000166">
    <property type="term" value="F:nucleotide binding"/>
    <property type="evidence" value="ECO:0007669"/>
    <property type="project" value="InterPro"/>
</dbReference>
<dbReference type="AlphaFoldDB" id="A0A1U7DCK7"/>
<dbReference type="OrthoDB" id="9768836at2"/>
<dbReference type="InterPro" id="IPR004104">
    <property type="entry name" value="Gfo/Idh/MocA-like_OxRdtase_C"/>
</dbReference>
<name>A0A1U7DCK7_9RHOB</name>
<dbReference type="InterPro" id="IPR036291">
    <property type="entry name" value="NAD(P)-bd_dom_sf"/>
</dbReference>
<evidence type="ECO:0000313" key="3">
    <source>
        <dbReference type="EMBL" id="APX25894.1"/>
    </source>
</evidence>
<feature type="domain" description="Gfo/Idh/MocA-like oxidoreductase C-terminal" evidence="2">
    <location>
        <begin position="178"/>
        <end position="423"/>
    </location>
</feature>
<keyword evidence="4" id="KW-1185">Reference proteome</keyword>
<dbReference type="Pfam" id="PF02894">
    <property type="entry name" value="GFO_IDH_MocA_C"/>
    <property type="match status" value="1"/>
</dbReference>
<dbReference type="Gene3D" id="3.40.50.720">
    <property type="entry name" value="NAD(P)-binding Rossmann-like Domain"/>
    <property type="match status" value="1"/>
</dbReference>
<dbReference type="InterPro" id="IPR051450">
    <property type="entry name" value="Gfo/Idh/MocA_Oxidoreductases"/>
</dbReference>
<dbReference type="Gene3D" id="3.30.360.10">
    <property type="entry name" value="Dihydrodipicolinate Reductase, domain 2"/>
    <property type="match status" value="1"/>
</dbReference>
<evidence type="ECO:0000313" key="4">
    <source>
        <dbReference type="Proteomes" id="UP000186559"/>
    </source>
</evidence>
<sequence>MPSVSSTTAERPAPAGSDTETIGVAIIGAGERGVYYVGSRMAELARETGFRVVCVQDRLEDRATLAARHLDGIYADAGLDHRVRVAPDLEAAVRDPAVDLVLVTTHTNAHLAPVRAAARAGKRVYLDKPISVDLADAEAIVEIEAETGQPIMMGFTRRYERPWIESIGIARTDATGAPRMVLLRSVIPYTRYLQLWHRTNAASGGALNDKGSHHFDVLNWVAGSDAVSVTATGGRSSIFAPDPTAPARCSECDRDCPYRRHETLIDRAEGVGRVPNESWLTATAPQDRNDNCVYLPGSDIDDHAVVTVRYENGLVATLFFTIFGPYAEDQETLEIIGENGRLRMERHSGQIDLVSDHGNRHELLEVAAADNDSSHFGADLELVRTMRRFIGGETPPAGVRDGLASLQIVHAAQKSMAAQGRPVNPRTQDYL</sequence>
<dbReference type="RefSeq" id="WP_076625647.1">
    <property type="nucleotide sequence ID" value="NZ_CP014797.1"/>
</dbReference>
<dbReference type="PANTHER" id="PTHR43377">
    <property type="entry name" value="BILIVERDIN REDUCTASE A"/>
    <property type="match status" value="1"/>
</dbReference>
<proteinExistence type="predicted"/>
<feature type="domain" description="Gfo/Idh/MocA-like oxidoreductase N-terminal" evidence="1">
    <location>
        <begin position="22"/>
        <end position="155"/>
    </location>
</feature>
<keyword evidence="3" id="KW-0614">Plasmid</keyword>
<evidence type="ECO:0000259" key="1">
    <source>
        <dbReference type="Pfam" id="PF01408"/>
    </source>
</evidence>
<dbReference type="EMBL" id="CP014797">
    <property type="protein sequence ID" value="APX25894.1"/>
    <property type="molecule type" value="Genomic_DNA"/>
</dbReference>
<dbReference type="Proteomes" id="UP000186559">
    <property type="component" value="Plasmid pTPRO1"/>
</dbReference>
<dbReference type="SUPFAM" id="SSF55347">
    <property type="entry name" value="Glyceraldehyde-3-phosphate dehydrogenase-like, C-terminal domain"/>
    <property type="match status" value="1"/>
</dbReference>
<dbReference type="SUPFAM" id="SSF51735">
    <property type="entry name" value="NAD(P)-binding Rossmann-fold domains"/>
    <property type="match status" value="1"/>
</dbReference>
<dbReference type="PANTHER" id="PTHR43377:SF2">
    <property type="entry name" value="BINDING ROSSMANN FOLD OXIDOREDUCTASE, PUTATIVE (AFU_ORTHOLOGUE AFUA_4G00560)-RELATED"/>
    <property type="match status" value="1"/>
</dbReference>
<protein>
    <submittedName>
        <fullName evidence="3">Oxidoreductase family, C-terminal alpha/beta domain</fullName>
    </submittedName>
</protein>
<geneLocation type="plasmid" evidence="4">
    <name>ptpro1</name>
</geneLocation>
<reference evidence="3 4" key="1">
    <citation type="submission" date="2016-03" db="EMBL/GenBank/DDBJ databases">
        <title>Deep-sea bacteria in the southern Pacific.</title>
        <authorList>
            <person name="Tang K."/>
        </authorList>
    </citation>
    <scope>NUCLEOTIDE SEQUENCE [LARGE SCALE GENOMIC DNA]</scope>
    <source>
        <strain evidence="3 4">JLT2016</strain>
        <plasmid evidence="4">Plasmid ptpro1</plasmid>
    </source>
</reference>